<feature type="domain" description="CCHC-type" evidence="2">
    <location>
        <begin position="42"/>
        <end position="57"/>
    </location>
</feature>
<feature type="non-terminal residue" evidence="3">
    <location>
        <position position="76"/>
    </location>
</feature>
<dbReference type="EMBL" id="GEGO01007161">
    <property type="protein sequence ID" value="JAR88243.1"/>
    <property type="molecule type" value="Transcribed_RNA"/>
</dbReference>
<evidence type="ECO:0000256" key="1">
    <source>
        <dbReference type="PROSITE-ProRule" id="PRU00047"/>
    </source>
</evidence>
<dbReference type="InterPro" id="IPR001878">
    <property type="entry name" value="Znf_CCHC"/>
</dbReference>
<reference evidence="3" key="1">
    <citation type="journal article" date="2018" name="PLoS Negl. Trop. Dis.">
        <title>Sialome diversity of ticks revealed by RNAseq of single tick salivary glands.</title>
        <authorList>
            <person name="Perner J."/>
            <person name="Kropackova S."/>
            <person name="Kopacek P."/>
            <person name="Ribeiro J.M."/>
        </authorList>
    </citation>
    <scope>NUCLEOTIDE SEQUENCE</scope>
    <source>
        <strain evidence="3">Siblings of single egg batch collected in Ceske Budejovice</strain>
        <tissue evidence="3">Salivary glands</tissue>
    </source>
</reference>
<keyword evidence="1" id="KW-0863">Zinc-finger</keyword>
<dbReference type="GO" id="GO:0008270">
    <property type="term" value="F:zinc ion binding"/>
    <property type="evidence" value="ECO:0007669"/>
    <property type="project" value="UniProtKB-KW"/>
</dbReference>
<evidence type="ECO:0000313" key="3">
    <source>
        <dbReference type="EMBL" id="JAR88243.1"/>
    </source>
</evidence>
<dbReference type="AlphaFoldDB" id="A0A147BBU9"/>
<feature type="non-terminal residue" evidence="3">
    <location>
        <position position="1"/>
    </location>
</feature>
<keyword evidence="1" id="KW-0862">Zinc</keyword>
<evidence type="ECO:0000259" key="2">
    <source>
        <dbReference type="PROSITE" id="PS50158"/>
    </source>
</evidence>
<keyword evidence="1" id="KW-0479">Metal-binding</keyword>
<name>A0A147BBU9_IXORI</name>
<organism evidence="3">
    <name type="scientific">Ixodes ricinus</name>
    <name type="common">Common tick</name>
    <name type="synonym">Acarus ricinus</name>
    <dbReference type="NCBI Taxonomy" id="34613"/>
    <lineage>
        <taxon>Eukaryota</taxon>
        <taxon>Metazoa</taxon>
        <taxon>Ecdysozoa</taxon>
        <taxon>Arthropoda</taxon>
        <taxon>Chelicerata</taxon>
        <taxon>Arachnida</taxon>
        <taxon>Acari</taxon>
        <taxon>Parasitiformes</taxon>
        <taxon>Ixodida</taxon>
        <taxon>Ixodoidea</taxon>
        <taxon>Ixodidae</taxon>
        <taxon>Ixodinae</taxon>
        <taxon>Ixodes</taxon>
    </lineage>
</organism>
<proteinExistence type="predicted"/>
<dbReference type="GO" id="GO:0003676">
    <property type="term" value="F:nucleic acid binding"/>
    <property type="evidence" value="ECO:0007669"/>
    <property type="project" value="InterPro"/>
</dbReference>
<sequence>ESPRRQPSPRRNYGYGRTCPNCGYGQERCRGYDVCPARGQYCDNCGRRGHFSRACRSVRRSLLRRPRDQVEQIVDD</sequence>
<accession>A0A147BBU9</accession>
<protein>
    <recommendedName>
        <fullName evidence="2">CCHC-type domain-containing protein</fullName>
    </recommendedName>
</protein>
<dbReference type="PROSITE" id="PS50158">
    <property type="entry name" value="ZF_CCHC"/>
    <property type="match status" value="1"/>
</dbReference>